<organism evidence="1 2">
    <name type="scientific">Xiphophorus couchianus</name>
    <name type="common">Monterrey platyfish</name>
    <dbReference type="NCBI Taxonomy" id="32473"/>
    <lineage>
        <taxon>Eukaryota</taxon>
        <taxon>Metazoa</taxon>
        <taxon>Chordata</taxon>
        <taxon>Craniata</taxon>
        <taxon>Vertebrata</taxon>
        <taxon>Euteleostomi</taxon>
        <taxon>Actinopterygii</taxon>
        <taxon>Neopterygii</taxon>
        <taxon>Teleostei</taxon>
        <taxon>Neoteleostei</taxon>
        <taxon>Acanthomorphata</taxon>
        <taxon>Ovalentaria</taxon>
        <taxon>Atherinomorphae</taxon>
        <taxon>Cyprinodontiformes</taxon>
        <taxon>Poeciliidae</taxon>
        <taxon>Poeciliinae</taxon>
        <taxon>Xiphophorus</taxon>
    </lineage>
</organism>
<dbReference type="STRING" id="32473.ENSXCOP00000019821"/>
<reference evidence="1" key="1">
    <citation type="submission" date="2025-08" db="UniProtKB">
        <authorList>
            <consortium name="Ensembl"/>
        </authorList>
    </citation>
    <scope>IDENTIFICATION</scope>
</reference>
<dbReference type="Ensembl" id="ENSXCOT00000020066.1">
    <property type="protein sequence ID" value="ENSXCOP00000019821.1"/>
    <property type="gene ID" value="ENSXCOG00000014876.1"/>
</dbReference>
<reference evidence="1" key="2">
    <citation type="submission" date="2025-09" db="UniProtKB">
        <authorList>
            <consortium name="Ensembl"/>
        </authorList>
    </citation>
    <scope>IDENTIFICATION</scope>
</reference>
<protein>
    <submittedName>
        <fullName evidence="1">Uncharacterized protein</fullName>
    </submittedName>
</protein>
<evidence type="ECO:0000313" key="1">
    <source>
        <dbReference type="Ensembl" id="ENSXCOP00000019821.1"/>
    </source>
</evidence>
<dbReference type="Proteomes" id="UP000261380">
    <property type="component" value="Unplaced"/>
</dbReference>
<sequence length="111" mass="12668">MKDLVKRLSTTPIFFFLVNAHQLKLLWNSILWESFSSAVTGKLIRSDRKMDKIQYGAILKENQLGARDTMEWFRSNHLCVLEGGSQSSELQPTQTLTAPNSKLPLQTFLLV</sequence>
<keyword evidence="2" id="KW-1185">Reference proteome</keyword>
<accession>A0A3B5MF53</accession>
<proteinExistence type="predicted"/>
<dbReference type="AlphaFoldDB" id="A0A3B5MF53"/>
<name>A0A3B5MF53_9TELE</name>
<evidence type="ECO:0000313" key="2">
    <source>
        <dbReference type="Proteomes" id="UP000261380"/>
    </source>
</evidence>